<reference evidence="1" key="1">
    <citation type="journal article" date="2014" name="Front. Microbiol.">
        <title>High frequency of phylogenetically diverse reductive dehalogenase-homologous genes in deep subseafloor sedimentary metagenomes.</title>
        <authorList>
            <person name="Kawai M."/>
            <person name="Futagami T."/>
            <person name="Toyoda A."/>
            <person name="Takaki Y."/>
            <person name="Nishi S."/>
            <person name="Hori S."/>
            <person name="Arai W."/>
            <person name="Tsubouchi T."/>
            <person name="Morono Y."/>
            <person name="Uchiyama I."/>
            <person name="Ito T."/>
            <person name="Fujiyama A."/>
            <person name="Inagaki F."/>
            <person name="Takami H."/>
        </authorList>
    </citation>
    <scope>NUCLEOTIDE SEQUENCE</scope>
    <source>
        <strain evidence="1">Expedition CK06-06</strain>
    </source>
</reference>
<protein>
    <submittedName>
        <fullName evidence="1">Uncharacterized protein</fullName>
    </submittedName>
</protein>
<accession>X1LGT7</accession>
<comment type="caution">
    <text evidence="1">The sequence shown here is derived from an EMBL/GenBank/DDBJ whole genome shotgun (WGS) entry which is preliminary data.</text>
</comment>
<evidence type="ECO:0000313" key="1">
    <source>
        <dbReference type="EMBL" id="GAI01575.1"/>
    </source>
</evidence>
<gene>
    <name evidence="1" type="ORF">S03H2_70002</name>
</gene>
<name>X1LGT7_9ZZZZ</name>
<sequence length="121" mass="12856">HYYQWHHYQYAGDVSEVSITGTTPGTVKTASILKNAYCAPIGSIKIAAQLKASAGTYEMQILLGTVHVVSFTGTETAYKIHTGSFGVGGEADGVLDLEFTIKNSQVAGVTSNKLVDIITVM</sequence>
<proteinExistence type="predicted"/>
<dbReference type="AlphaFoldDB" id="X1LGT7"/>
<feature type="non-terminal residue" evidence="1">
    <location>
        <position position="1"/>
    </location>
</feature>
<organism evidence="1">
    <name type="scientific">marine sediment metagenome</name>
    <dbReference type="NCBI Taxonomy" id="412755"/>
    <lineage>
        <taxon>unclassified sequences</taxon>
        <taxon>metagenomes</taxon>
        <taxon>ecological metagenomes</taxon>
    </lineage>
</organism>
<dbReference type="EMBL" id="BARU01046396">
    <property type="protein sequence ID" value="GAI01575.1"/>
    <property type="molecule type" value="Genomic_DNA"/>
</dbReference>